<accession>A0ABD3GI94</accession>
<name>A0ABD3GI94_9MARC</name>
<dbReference type="Gene3D" id="3.60.10.10">
    <property type="entry name" value="Endonuclease/exonuclease/phosphatase"/>
    <property type="match status" value="1"/>
</dbReference>
<dbReference type="InterPro" id="IPR036691">
    <property type="entry name" value="Endo/exonu/phosph_ase_sf"/>
</dbReference>
<dbReference type="SUPFAM" id="SSF56219">
    <property type="entry name" value="DNase I-like"/>
    <property type="match status" value="1"/>
</dbReference>
<evidence type="ECO:0000259" key="1">
    <source>
        <dbReference type="Pfam" id="PF00078"/>
    </source>
</evidence>
<keyword evidence="3" id="KW-1185">Reference proteome</keyword>
<sequence>MAHADFKLDTSEVAIHSKLKRLSEAQQAEPPTRRSRQVQLVSAPQQDTFKELMQKAVVTTFYGPSPQIDQFRACIGDAWGKLHGVQILQARAMARRGMFFTRFDSHLSQLKVLAHISSVIKGVGLNSADPIPLCPPGPTDIAIEEFQHCNQGPMAIQDSQSSVEATRREGTHLQPMNSVQLLRQQKIGAWETSRRGDMQPMEEELQSAAIHGQVLALQELHVSKATLRFITRVAAPAYRSYSPDPIPATGGTAILVSQECEVLESFFHPSLDFGWVLVRYLDYVFSVVSVYSPNHSSGRVQLWKALRETLPFKPWILCGDFNMVQVRSDASDHFPISLALATPEMVTFSSMRGTSYFKVDHTILQDNHLLEQLKDVWARLDQHPEFSICSYLQAWQEQLQMIQARQQTRDRQLKLLPAWERQLAQFHDANDFSPGIVQQIAELSAQVVSLRELQQHKWRVWSRIKYLRDGDTSSAYFLRKFMRQVARNRLRQLQLETGEILSEPEAIIQSFASSYSSLYSNPQLTDDELVAMHSLLKTMSPQLSLPEQSFLASIPTTLDLTDIVHSLPSVMPPQFLRGAIKLLPKTKFPIKFGEWRPITLLSIHCKILAKVLANRLALLLPKIVPGQQADFVRGRSTLDNALLLQLVHEVLKRRHQAAAFVKVDLSKAYDRLNVRRAGGHSRMGPALSVEGSKQGRHYNLSRVSIQSRCSEVAAVDKDLGGGTTTTALVGGSHLVFRR</sequence>
<dbReference type="InterPro" id="IPR000477">
    <property type="entry name" value="RT_dom"/>
</dbReference>
<protein>
    <recommendedName>
        <fullName evidence="1">Reverse transcriptase domain-containing protein</fullName>
    </recommendedName>
</protein>
<evidence type="ECO:0000313" key="3">
    <source>
        <dbReference type="Proteomes" id="UP001633002"/>
    </source>
</evidence>
<dbReference type="Pfam" id="PF00078">
    <property type="entry name" value="RVT_1"/>
    <property type="match status" value="1"/>
</dbReference>
<dbReference type="EMBL" id="JBJQOH010000007">
    <property type="protein sequence ID" value="KAL3678267.1"/>
    <property type="molecule type" value="Genomic_DNA"/>
</dbReference>
<reference evidence="2 3" key="1">
    <citation type="submission" date="2024-09" db="EMBL/GenBank/DDBJ databases">
        <title>Chromosome-scale assembly of Riccia sorocarpa.</title>
        <authorList>
            <person name="Paukszto L."/>
        </authorList>
    </citation>
    <scope>NUCLEOTIDE SEQUENCE [LARGE SCALE GENOMIC DNA]</scope>
    <source>
        <strain evidence="2">LP-2024</strain>
        <tissue evidence="2">Aerial parts of the thallus</tissue>
    </source>
</reference>
<dbReference type="PANTHER" id="PTHR19446">
    <property type="entry name" value="REVERSE TRANSCRIPTASES"/>
    <property type="match status" value="1"/>
</dbReference>
<gene>
    <name evidence="2" type="ORF">R1sor_021223</name>
</gene>
<evidence type="ECO:0000313" key="2">
    <source>
        <dbReference type="EMBL" id="KAL3678267.1"/>
    </source>
</evidence>
<comment type="caution">
    <text evidence="2">The sequence shown here is derived from an EMBL/GenBank/DDBJ whole genome shotgun (WGS) entry which is preliminary data.</text>
</comment>
<dbReference type="AlphaFoldDB" id="A0ABD3GI94"/>
<dbReference type="Proteomes" id="UP001633002">
    <property type="component" value="Unassembled WGS sequence"/>
</dbReference>
<proteinExistence type="predicted"/>
<feature type="domain" description="Reverse transcriptase" evidence="1">
    <location>
        <begin position="587"/>
        <end position="675"/>
    </location>
</feature>
<organism evidence="2 3">
    <name type="scientific">Riccia sorocarpa</name>
    <dbReference type="NCBI Taxonomy" id="122646"/>
    <lineage>
        <taxon>Eukaryota</taxon>
        <taxon>Viridiplantae</taxon>
        <taxon>Streptophyta</taxon>
        <taxon>Embryophyta</taxon>
        <taxon>Marchantiophyta</taxon>
        <taxon>Marchantiopsida</taxon>
        <taxon>Marchantiidae</taxon>
        <taxon>Marchantiales</taxon>
        <taxon>Ricciaceae</taxon>
        <taxon>Riccia</taxon>
    </lineage>
</organism>